<dbReference type="AlphaFoldDB" id="A0A561B0N4"/>
<evidence type="ECO:0000313" key="4">
    <source>
        <dbReference type="Proteomes" id="UP000318380"/>
    </source>
</evidence>
<keyword evidence="3" id="KW-0449">Lipoprotein</keyword>
<feature type="chain" id="PRO_5022029670" evidence="2">
    <location>
        <begin position="21"/>
        <end position="180"/>
    </location>
</feature>
<dbReference type="PANTHER" id="PTHR39335">
    <property type="entry name" value="BLL4220 PROTEIN"/>
    <property type="match status" value="1"/>
</dbReference>
<evidence type="ECO:0000313" key="3">
    <source>
        <dbReference type="EMBL" id="TWD72420.1"/>
    </source>
</evidence>
<sequence>MKRILSVLGAVVLGAAVLTACGGGSGNGYGGGGSSAPSSSGPTTAPANGAAAGPAKLGTADIGALGKVVVNGNGRTVYVFDEDTAKPSMSSCVASCAALWPPVPAGSGTPRLSGVDATLVGTVTRPDGSKQLTLAGWPLYEYAKDSKAGEADGQAVGGTWWVIAPDGAKNTSVPASSEGY</sequence>
<name>A0A561B0N4_9ACTN</name>
<gene>
    <name evidence="3" type="ORF">FB561_7412</name>
</gene>
<reference evidence="3 4" key="1">
    <citation type="submission" date="2019-06" db="EMBL/GenBank/DDBJ databases">
        <title>Sequencing the genomes of 1000 actinobacteria strains.</title>
        <authorList>
            <person name="Klenk H.-P."/>
        </authorList>
    </citation>
    <scope>NUCLEOTIDE SEQUENCE [LARGE SCALE GENOMIC DNA]</scope>
    <source>
        <strain evidence="3 4">DSM 24683</strain>
    </source>
</reference>
<dbReference type="PROSITE" id="PS51257">
    <property type="entry name" value="PROKAR_LIPOPROTEIN"/>
    <property type="match status" value="1"/>
</dbReference>
<feature type="compositionally biased region" description="Low complexity" evidence="1">
    <location>
        <begin position="35"/>
        <end position="52"/>
    </location>
</feature>
<comment type="caution">
    <text evidence="3">The sequence shown here is derived from an EMBL/GenBank/DDBJ whole genome shotgun (WGS) entry which is preliminary data.</text>
</comment>
<dbReference type="EMBL" id="VIVK01000004">
    <property type="protein sequence ID" value="TWD72420.1"/>
    <property type="molecule type" value="Genomic_DNA"/>
</dbReference>
<dbReference type="GO" id="GO:0043448">
    <property type="term" value="P:alkane catabolic process"/>
    <property type="evidence" value="ECO:0007669"/>
    <property type="project" value="TreeGrafter"/>
</dbReference>
<proteinExistence type="predicted"/>
<keyword evidence="2" id="KW-0732">Signal</keyword>
<dbReference type="Proteomes" id="UP000318380">
    <property type="component" value="Unassembled WGS sequence"/>
</dbReference>
<organism evidence="3 4">
    <name type="scientific">Kribbella amoyensis</name>
    <dbReference type="NCBI Taxonomy" id="996641"/>
    <lineage>
        <taxon>Bacteria</taxon>
        <taxon>Bacillati</taxon>
        <taxon>Actinomycetota</taxon>
        <taxon>Actinomycetes</taxon>
        <taxon>Propionibacteriales</taxon>
        <taxon>Kribbellaceae</taxon>
        <taxon>Kribbella</taxon>
    </lineage>
</organism>
<keyword evidence="4" id="KW-1185">Reference proteome</keyword>
<protein>
    <submittedName>
        <fullName evidence="3">Putative lipoprotein with Yx(FWY)xxD motif</fullName>
    </submittedName>
</protein>
<accession>A0A561B0N4</accession>
<dbReference type="InterPro" id="IPR005297">
    <property type="entry name" value="Lipoprotein_repeat"/>
</dbReference>
<dbReference type="RefSeq" id="WP_170284964.1">
    <property type="nucleotide sequence ID" value="NZ_VIVK01000004.1"/>
</dbReference>
<dbReference type="Pfam" id="PF03640">
    <property type="entry name" value="Lipoprotein_15"/>
    <property type="match status" value="2"/>
</dbReference>
<dbReference type="PANTHER" id="PTHR39335:SF1">
    <property type="entry name" value="BLL4220 PROTEIN"/>
    <property type="match status" value="1"/>
</dbReference>
<evidence type="ECO:0000256" key="2">
    <source>
        <dbReference type="SAM" id="SignalP"/>
    </source>
</evidence>
<evidence type="ECO:0000256" key="1">
    <source>
        <dbReference type="SAM" id="MobiDB-lite"/>
    </source>
</evidence>
<feature type="region of interest" description="Disordered" evidence="1">
    <location>
        <begin position="30"/>
        <end position="52"/>
    </location>
</feature>
<feature type="signal peptide" evidence="2">
    <location>
        <begin position="1"/>
        <end position="20"/>
    </location>
</feature>